<name>A0ABN3AYN9_9MICC</name>
<sequence length="424" mass="45520">MSVTVVFMTANAPNPEAPIKVSTPADILSYVPHILGFQPRESLVFLTMSGKRMGATLRLDLPPADSDPLDYASTVRDYLESDSSADGVLMAVYTDAEWAEPGSPPYAPLIHCLDLVLDAAGLPLLDGWLVSSSHWRDYFCEDASCCPWPGHPLARITESVLNAELVYQGSTYAASLAAAVGTPDPGHSEEINQLAASYVEQWCGRWDKTSLGRDSLILWDAFLSRTADPQEPAVSPQVVAFLLAGLTSAPVRDSLIVLAAAGPDAAQEAAVAAGVLPADPEEEELPYACDALMTGLQALRPTGGLPRPADQEDNEDPSTLFRDVFLATLSVPDWDRLDAAHTRFLGLTAVASGEPRAALLSILGWLEWARGRGSRAHHYLQEALDEAPGYTLAELLMTLVGTGSLAPWARRRETAWTSESRSVA</sequence>
<dbReference type="Pfam" id="PF13830">
    <property type="entry name" value="DUF4192"/>
    <property type="match status" value="2"/>
</dbReference>
<evidence type="ECO:0000313" key="1">
    <source>
        <dbReference type="EMBL" id="GAA2176480.1"/>
    </source>
</evidence>
<comment type="caution">
    <text evidence="1">The sequence shown here is derived from an EMBL/GenBank/DDBJ whole genome shotgun (WGS) entry which is preliminary data.</text>
</comment>
<organism evidence="1 2">
    <name type="scientific">Arthrobacter parietis</name>
    <dbReference type="NCBI Taxonomy" id="271434"/>
    <lineage>
        <taxon>Bacteria</taxon>
        <taxon>Bacillati</taxon>
        <taxon>Actinomycetota</taxon>
        <taxon>Actinomycetes</taxon>
        <taxon>Micrococcales</taxon>
        <taxon>Micrococcaceae</taxon>
        <taxon>Arthrobacter</taxon>
    </lineage>
</organism>
<dbReference type="InterPro" id="IPR025447">
    <property type="entry name" value="DUF4192"/>
</dbReference>
<dbReference type="Proteomes" id="UP001500974">
    <property type="component" value="Unassembled WGS sequence"/>
</dbReference>
<reference evidence="1 2" key="1">
    <citation type="journal article" date="2019" name="Int. J. Syst. Evol. Microbiol.">
        <title>The Global Catalogue of Microorganisms (GCM) 10K type strain sequencing project: providing services to taxonomists for standard genome sequencing and annotation.</title>
        <authorList>
            <consortium name="The Broad Institute Genomics Platform"/>
            <consortium name="The Broad Institute Genome Sequencing Center for Infectious Disease"/>
            <person name="Wu L."/>
            <person name="Ma J."/>
        </authorList>
    </citation>
    <scope>NUCLEOTIDE SEQUENCE [LARGE SCALE GENOMIC DNA]</scope>
    <source>
        <strain evidence="1 2">JCM 14917</strain>
    </source>
</reference>
<dbReference type="EMBL" id="BAAAON010000002">
    <property type="protein sequence ID" value="GAA2176480.1"/>
    <property type="molecule type" value="Genomic_DNA"/>
</dbReference>
<evidence type="ECO:0000313" key="2">
    <source>
        <dbReference type="Proteomes" id="UP001500974"/>
    </source>
</evidence>
<protein>
    <recommendedName>
        <fullName evidence="3">DUF4192 domain-containing protein</fullName>
    </recommendedName>
</protein>
<proteinExistence type="predicted"/>
<gene>
    <name evidence="1" type="ORF">GCM10009784_23080</name>
</gene>
<accession>A0ABN3AYN9</accession>
<evidence type="ECO:0008006" key="3">
    <source>
        <dbReference type="Google" id="ProtNLM"/>
    </source>
</evidence>
<keyword evidence="2" id="KW-1185">Reference proteome</keyword>